<evidence type="ECO:0000313" key="7">
    <source>
        <dbReference type="Proteomes" id="UP000516437"/>
    </source>
</evidence>
<dbReference type="EMBL" id="RXIC02000023">
    <property type="protein sequence ID" value="KAB1212579.1"/>
    <property type="molecule type" value="Genomic_DNA"/>
</dbReference>
<dbReference type="PANTHER" id="PTHR24171">
    <property type="entry name" value="ANKYRIN REPEAT DOMAIN-CONTAINING PROTEIN 39-RELATED"/>
    <property type="match status" value="1"/>
</dbReference>
<reference evidence="6 7" key="1">
    <citation type="journal article" date="2019" name="Plant Biotechnol. J.">
        <title>The red bayberry genome and genetic basis of sex determination.</title>
        <authorList>
            <person name="Jia H.M."/>
            <person name="Jia H.J."/>
            <person name="Cai Q.L."/>
            <person name="Wang Y."/>
            <person name="Zhao H.B."/>
            <person name="Yang W.F."/>
            <person name="Wang G.Y."/>
            <person name="Li Y.H."/>
            <person name="Zhan D.L."/>
            <person name="Shen Y.T."/>
            <person name="Niu Q.F."/>
            <person name="Chang L."/>
            <person name="Qiu J."/>
            <person name="Zhao L."/>
            <person name="Xie H.B."/>
            <person name="Fu W.Y."/>
            <person name="Jin J."/>
            <person name="Li X.W."/>
            <person name="Jiao Y."/>
            <person name="Zhou C.C."/>
            <person name="Tu T."/>
            <person name="Chai C.Y."/>
            <person name="Gao J.L."/>
            <person name="Fan L.J."/>
            <person name="van de Weg E."/>
            <person name="Wang J.Y."/>
            <person name="Gao Z.S."/>
        </authorList>
    </citation>
    <scope>NUCLEOTIDE SEQUENCE [LARGE SCALE GENOMIC DNA]</scope>
    <source>
        <tissue evidence="6">Leaves</tissue>
    </source>
</reference>
<evidence type="ECO:0000256" key="3">
    <source>
        <dbReference type="PROSITE-ProRule" id="PRU00023"/>
    </source>
</evidence>
<evidence type="ECO:0000256" key="1">
    <source>
        <dbReference type="ARBA" id="ARBA00022737"/>
    </source>
</evidence>
<sequence>MPCSRYTPLPLLASFLFPLFFLQFLSSPQNCSSFLPKPFFVWSTFLSQAARHDDVDDVVSLASAGVPLDSKDSQGQTVEETLFAVLAHCQLPLTVSMVYEILASCLRNHQIIDTLVVIFVGDLRSKEHGGVPSVFEPSPADILIAALHMAAANGHLDVLEFLIDRVVPRGPKVFVLIGVLMVVVYFKVSSLLMTCGNQVRILMLLKRRKNTPLHWAFLNGHLEVVKKLILAGADVSILNSYERTPMDEAVTRGKMDVIDAINTAVAQVELTGIRVS</sequence>
<dbReference type="SMART" id="SM00248">
    <property type="entry name" value="ANK"/>
    <property type="match status" value="3"/>
</dbReference>
<proteinExistence type="predicted"/>
<feature type="transmembrane region" description="Helical" evidence="4">
    <location>
        <begin position="173"/>
        <end position="199"/>
    </location>
</feature>
<dbReference type="PROSITE" id="PS50088">
    <property type="entry name" value="ANK_REPEAT"/>
    <property type="match status" value="1"/>
</dbReference>
<keyword evidence="1" id="KW-0677">Repeat</keyword>
<dbReference type="Gene3D" id="1.25.40.20">
    <property type="entry name" value="Ankyrin repeat-containing domain"/>
    <property type="match status" value="2"/>
</dbReference>
<dbReference type="Pfam" id="PF12796">
    <property type="entry name" value="Ank_2"/>
    <property type="match status" value="1"/>
</dbReference>
<dbReference type="OrthoDB" id="10057496at2759"/>
<keyword evidence="7" id="KW-1185">Reference proteome</keyword>
<evidence type="ECO:0000256" key="2">
    <source>
        <dbReference type="ARBA" id="ARBA00023043"/>
    </source>
</evidence>
<feature type="signal peptide" evidence="5">
    <location>
        <begin position="1"/>
        <end position="33"/>
    </location>
</feature>
<dbReference type="Pfam" id="PF00023">
    <property type="entry name" value="Ank"/>
    <property type="match status" value="1"/>
</dbReference>
<feature type="repeat" description="ANK" evidence="3">
    <location>
        <begin position="208"/>
        <end position="240"/>
    </location>
</feature>
<keyword evidence="2 3" id="KW-0040">ANK repeat</keyword>
<feature type="chain" id="PRO_5025665834" evidence="5">
    <location>
        <begin position="34"/>
        <end position="276"/>
    </location>
</feature>
<dbReference type="InterPro" id="IPR036770">
    <property type="entry name" value="Ankyrin_rpt-contain_sf"/>
</dbReference>
<dbReference type="PROSITE" id="PS50297">
    <property type="entry name" value="ANK_REP_REGION"/>
    <property type="match status" value="1"/>
</dbReference>
<name>A0A6A1VI75_9ROSI</name>
<dbReference type="SUPFAM" id="SSF48403">
    <property type="entry name" value="Ankyrin repeat"/>
    <property type="match status" value="1"/>
</dbReference>
<evidence type="ECO:0000256" key="4">
    <source>
        <dbReference type="SAM" id="Phobius"/>
    </source>
</evidence>
<evidence type="ECO:0000313" key="6">
    <source>
        <dbReference type="EMBL" id="KAB1212579.1"/>
    </source>
</evidence>
<dbReference type="InterPro" id="IPR002110">
    <property type="entry name" value="Ankyrin_rpt"/>
</dbReference>
<keyword evidence="5" id="KW-0732">Signal</keyword>
<dbReference type="Proteomes" id="UP000516437">
    <property type="component" value="Chromosome 5"/>
</dbReference>
<accession>A0A6A1VI75</accession>
<organism evidence="6 7">
    <name type="scientific">Morella rubra</name>
    <name type="common">Chinese bayberry</name>
    <dbReference type="NCBI Taxonomy" id="262757"/>
    <lineage>
        <taxon>Eukaryota</taxon>
        <taxon>Viridiplantae</taxon>
        <taxon>Streptophyta</taxon>
        <taxon>Embryophyta</taxon>
        <taxon>Tracheophyta</taxon>
        <taxon>Spermatophyta</taxon>
        <taxon>Magnoliopsida</taxon>
        <taxon>eudicotyledons</taxon>
        <taxon>Gunneridae</taxon>
        <taxon>Pentapetalae</taxon>
        <taxon>rosids</taxon>
        <taxon>fabids</taxon>
        <taxon>Fagales</taxon>
        <taxon>Myricaceae</taxon>
        <taxon>Morella</taxon>
    </lineage>
</organism>
<protein>
    <submittedName>
        <fullName evidence="6">Ankyrin repeat-containing protein P16F5.05c</fullName>
    </submittedName>
</protein>
<evidence type="ECO:0000256" key="5">
    <source>
        <dbReference type="SAM" id="SignalP"/>
    </source>
</evidence>
<dbReference type="PANTHER" id="PTHR24171:SF9">
    <property type="entry name" value="ANKYRIN REPEAT DOMAIN-CONTAINING PROTEIN 39"/>
    <property type="match status" value="1"/>
</dbReference>
<dbReference type="AlphaFoldDB" id="A0A6A1VI75"/>
<keyword evidence="4" id="KW-1133">Transmembrane helix</keyword>
<comment type="caution">
    <text evidence="6">The sequence shown here is derived from an EMBL/GenBank/DDBJ whole genome shotgun (WGS) entry which is preliminary data.</text>
</comment>
<keyword evidence="4" id="KW-0812">Transmembrane</keyword>
<keyword evidence="4" id="KW-0472">Membrane</keyword>
<gene>
    <name evidence="6" type="ORF">CJ030_MR5G023523</name>
</gene>